<sequence>MKVGKKQTAAQGVGSQRGGKTEVKAANFRDSDYVRDGLCAIAKSGCPHASLIESRATERPPADWPKVSSGSRSRSVTVISNLHHESLIADRGAGSAPDTELSPPVTIFDPRLLPSRATLARKWPALKINRFTGRWRDDASGAFGADVASLLTFLGEGA</sequence>
<accession>A0A3G8M567</accession>
<proteinExistence type="predicted"/>
<evidence type="ECO:0000313" key="3">
    <source>
        <dbReference type="Proteomes" id="UP000273982"/>
    </source>
</evidence>
<organism evidence="2 3">
    <name type="scientific">Methylocystis rosea</name>
    <dbReference type="NCBI Taxonomy" id="173366"/>
    <lineage>
        <taxon>Bacteria</taxon>
        <taxon>Pseudomonadati</taxon>
        <taxon>Pseudomonadota</taxon>
        <taxon>Alphaproteobacteria</taxon>
        <taxon>Hyphomicrobiales</taxon>
        <taxon>Methylocystaceae</taxon>
        <taxon>Methylocystis</taxon>
    </lineage>
</organism>
<dbReference type="RefSeq" id="WP_124738109.1">
    <property type="nucleotide sequence ID" value="NZ_CP034086.1"/>
</dbReference>
<dbReference type="KEGG" id="mros:EHO51_05870"/>
<dbReference type="EMBL" id="CP034086">
    <property type="protein sequence ID" value="AZG76292.1"/>
    <property type="molecule type" value="Genomic_DNA"/>
</dbReference>
<gene>
    <name evidence="2" type="ORF">EHO51_05870</name>
</gene>
<evidence type="ECO:0000256" key="1">
    <source>
        <dbReference type="SAM" id="MobiDB-lite"/>
    </source>
</evidence>
<protein>
    <submittedName>
        <fullName evidence="2">Uncharacterized protein</fullName>
    </submittedName>
</protein>
<feature type="region of interest" description="Disordered" evidence="1">
    <location>
        <begin position="1"/>
        <end position="27"/>
    </location>
</feature>
<dbReference type="Proteomes" id="UP000273982">
    <property type="component" value="Chromosome"/>
</dbReference>
<name>A0A3G8M567_9HYPH</name>
<reference evidence="2 3" key="1">
    <citation type="submission" date="2018-11" db="EMBL/GenBank/DDBJ databases">
        <title>Genome squencing of methanotrophic bacteria isolated from alkaline groundwater in Korea.</title>
        <authorList>
            <person name="Nguyen L.N."/>
        </authorList>
    </citation>
    <scope>NUCLEOTIDE SEQUENCE [LARGE SCALE GENOMIC DNA]</scope>
    <source>
        <strain evidence="2 3">GW6</strain>
    </source>
</reference>
<dbReference type="AlphaFoldDB" id="A0A3G8M567"/>
<evidence type="ECO:0000313" key="2">
    <source>
        <dbReference type="EMBL" id="AZG76292.1"/>
    </source>
</evidence>